<keyword evidence="6" id="KW-0408">Iron</keyword>
<dbReference type="PROSITE" id="PS51085">
    <property type="entry name" value="2FE2S_FER_2"/>
    <property type="match status" value="1"/>
</dbReference>
<keyword evidence="3" id="KW-0001">2Fe-2S</keyword>
<evidence type="ECO:0000256" key="1">
    <source>
        <dbReference type="ARBA" id="ARBA00007874"/>
    </source>
</evidence>
<evidence type="ECO:0000256" key="3">
    <source>
        <dbReference type="ARBA" id="ARBA00022714"/>
    </source>
</evidence>
<evidence type="ECO:0000313" key="10">
    <source>
        <dbReference type="EMBL" id="MDS0283391.1"/>
    </source>
</evidence>
<dbReference type="InterPro" id="IPR036010">
    <property type="entry name" value="2Fe-2S_ferredoxin-like_sf"/>
</dbReference>
<organism evidence="10 11">
    <name type="scientific">Haloarcula onubensis</name>
    <dbReference type="NCBI Taxonomy" id="2950539"/>
    <lineage>
        <taxon>Archaea</taxon>
        <taxon>Methanobacteriati</taxon>
        <taxon>Methanobacteriota</taxon>
        <taxon>Stenosarchaea group</taxon>
        <taxon>Halobacteria</taxon>
        <taxon>Halobacteriales</taxon>
        <taxon>Haloarculaceae</taxon>
        <taxon>Haloarcula</taxon>
    </lineage>
</organism>
<feature type="domain" description="2Fe-2S ferredoxin-type" evidence="9">
    <location>
        <begin position="2"/>
        <end position="93"/>
    </location>
</feature>
<dbReference type="InterPro" id="IPR001041">
    <property type="entry name" value="2Fe-2S_ferredoxin-type"/>
</dbReference>
<comment type="cofactor">
    <cofactor evidence="8">
        <name>[2Fe-2S] cluster</name>
        <dbReference type="ChEBI" id="CHEBI:190135"/>
    </cofactor>
</comment>
<protein>
    <submittedName>
        <fullName evidence="10">2Fe-2S iron-sulfur cluster-binding protein</fullName>
    </submittedName>
</protein>
<dbReference type="InterPro" id="IPR006058">
    <property type="entry name" value="2Fe2S_fd_BS"/>
</dbReference>
<keyword evidence="2" id="KW-0813">Transport</keyword>
<keyword evidence="5" id="KW-0249">Electron transport</keyword>
<keyword evidence="4" id="KW-0479">Metal-binding</keyword>
<evidence type="ECO:0000256" key="8">
    <source>
        <dbReference type="ARBA" id="ARBA00034078"/>
    </source>
</evidence>
<comment type="caution">
    <text evidence="10">The sequence shown here is derived from an EMBL/GenBank/DDBJ whole genome shotgun (WGS) entry which is preliminary data.</text>
</comment>
<reference evidence="10 11" key="1">
    <citation type="submission" date="2022-06" db="EMBL/GenBank/DDBJ databases">
        <title>Halomicroarcula sp. a new haloarchaeum isolate from saline soil.</title>
        <authorList>
            <person name="Strakova D."/>
            <person name="Galisteo C."/>
            <person name="Sanchez-Porro C."/>
            <person name="Ventosa A."/>
        </authorList>
    </citation>
    <scope>NUCLEOTIDE SEQUENCE [LARGE SCALE GENOMIC DNA]</scope>
    <source>
        <strain evidence="10 11">S3CR25-11</strain>
    </source>
</reference>
<evidence type="ECO:0000313" key="11">
    <source>
        <dbReference type="Proteomes" id="UP001268864"/>
    </source>
</evidence>
<dbReference type="CDD" id="cd00207">
    <property type="entry name" value="fer2"/>
    <property type="match status" value="1"/>
</dbReference>
<evidence type="ECO:0000256" key="5">
    <source>
        <dbReference type="ARBA" id="ARBA00022982"/>
    </source>
</evidence>
<name>A0ABU2FT18_9EURY</name>
<dbReference type="Pfam" id="PF00111">
    <property type="entry name" value="Fer2"/>
    <property type="match status" value="1"/>
</dbReference>
<dbReference type="PANTHER" id="PTHR43112:SF3">
    <property type="entry name" value="FERREDOXIN-2, CHLOROPLASTIC"/>
    <property type="match status" value="1"/>
</dbReference>
<evidence type="ECO:0000256" key="6">
    <source>
        <dbReference type="ARBA" id="ARBA00023004"/>
    </source>
</evidence>
<dbReference type="InterPro" id="IPR012675">
    <property type="entry name" value="Beta-grasp_dom_sf"/>
</dbReference>
<evidence type="ECO:0000256" key="2">
    <source>
        <dbReference type="ARBA" id="ARBA00022448"/>
    </source>
</evidence>
<evidence type="ECO:0000256" key="4">
    <source>
        <dbReference type="ARBA" id="ARBA00022723"/>
    </source>
</evidence>
<keyword evidence="11" id="KW-1185">Reference proteome</keyword>
<evidence type="ECO:0000259" key="9">
    <source>
        <dbReference type="PROSITE" id="PS51085"/>
    </source>
</evidence>
<dbReference type="SUPFAM" id="SSF54292">
    <property type="entry name" value="2Fe-2S ferredoxin-like"/>
    <property type="match status" value="1"/>
</dbReference>
<comment type="similarity">
    <text evidence="1">Belongs to the 2Fe2S plant-type ferredoxin family.</text>
</comment>
<proteinExistence type="inferred from homology"/>
<dbReference type="RefSeq" id="WP_310901224.1">
    <property type="nucleotide sequence ID" value="NZ_JAMQOS010000005.1"/>
</dbReference>
<keyword evidence="7" id="KW-0411">Iron-sulfur</keyword>
<dbReference type="PROSITE" id="PS00197">
    <property type="entry name" value="2FE2S_FER_1"/>
    <property type="match status" value="1"/>
</dbReference>
<accession>A0ABU2FT18</accession>
<dbReference type="EMBL" id="JAMQOS010000005">
    <property type="protein sequence ID" value="MDS0283391.1"/>
    <property type="molecule type" value="Genomic_DNA"/>
</dbReference>
<dbReference type="Proteomes" id="UP001268864">
    <property type="component" value="Unassembled WGS sequence"/>
</dbReference>
<dbReference type="Gene3D" id="3.10.20.30">
    <property type="match status" value="1"/>
</dbReference>
<dbReference type="PANTHER" id="PTHR43112">
    <property type="entry name" value="FERREDOXIN"/>
    <property type="match status" value="1"/>
</dbReference>
<sequence length="103" mass="11039">MATLRLVWRDGPSANIEDADGPVLDAARAAGLCLPYGCRTGACGTCTGRVLAGSVTHDRPPRALKRRHRDDGYVLTCIATPEGDCTVEVGTEVKRDLLENPFK</sequence>
<gene>
    <name evidence="10" type="ORF">NDI86_14775</name>
</gene>
<evidence type="ECO:0000256" key="7">
    <source>
        <dbReference type="ARBA" id="ARBA00023014"/>
    </source>
</evidence>